<dbReference type="EMBL" id="MU865914">
    <property type="protein sequence ID" value="KAK4455239.1"/>
    <property type="molecule type" value="Genomic_DNA"/>
</dbReference>
<evidence type="ECO:0000313" key="4">
    <source>
        <dbReference type="Proteomes" id="UP001321760"/>
    </source>
</evidence>
<evidence type="ECO:0000313" key="3">
    <source>
        <dbReference type="EMBL" id="KAK4455239.1"/>
    </source>
</evidence>
<dbReference type="AlphaFoldDB" id="A0AAV9H2H6"/>
<name>A0AAV9H2H6_9PEZI</name>
<reference evidence="3" key="2">
    <citation type="submission" date="2023-05" db="EMBL/GenBank/DDBJ databases">
        <authorList>
            <consortium name="Lawrence Berkeley National Laboratory"/>
            <person name="Steindorff A."/>
            <person name="Hensen N."/>
            <person name="Bonometti L."/>
            <person name="Westerberg I."/>
            <person name="Brannstrom I.O."/>
            <person name="Guillou S."/>
            <person name="Cros-Aarteil S."/>
            <person name="Calhoun S."/>
            <person name="Haridas S."/>
            <person name="Kuo A."/>
            <person name="Mondo S."/>
            <person name="Pangilinan J."/>
            <person name="Riley R."/>
            <person name="Labutti K."/>
            <person name="Andreopoulos B."/>
            <person name="Lipzen A."/>
            <person name="Chen C."/>
            <person name="Yanf M."/>
            <person name="Daum C."/>
            <person name="Ng V."/>
            <person name="Clum A."/>
            <person name="Ohm R."/>
            <person name="Martin F."/>
            <person name="Silar P."/>
            <person name="Natvig D."/>
            <person name="Lalanne C."/>
            <person name="Gautier V."/>
            <person name="Ament-Velasquez S.L."/>
            <person name="Kruys A."/>
            <person name="Hutchinson M.I."/>
            <person name="Powell A.J."/>
            <person name="Barry K."/>
            <person name="Miller A.N."/>
            <person name="Grigoriev I.V."/>
            <person name="Debuchy R."/>
            <person name="Gladieux P."/>
            <person name="Thoren M.H."/>
            <person name="Johannesson H."/>
        </authorList>
    </citation>
    <scope>NUCLEOTIDE SEQUENCE</scope>
    <source>
        <strain evidence="3">PSN243</strain>
    </source>
</reference>
<feature type="compositionally biased region" description="Basic and acidic residues" evidence="1">
    <location>
        <begin position="316"/>
        <end position="330"/>
    </location>
</feature>
<feature type="region of interest" description="Disordered" evidence="1">
    <location>
        <begin position="316"/>
        <end position="337"/>
    </location>
</feature>
<dbReference type="PANTHER" id="PTHR24148:SF64">
    <property type="entry name" value="HETEROKARYON INCOMPATIBILITY DOMAIN-CONTAINING PROTEIN"/>
    <property type="match status" value="1"/>
</dbReference>
<feature type="domain" description="Heterokaryon incompatibility" evidence="2">
    <location>
        <begin position="376"/>
        <end position="535"/>
    </location>
</feature>
<dbReference type="InterPro" id="IPR010730">
    <property type="entry name" value="HET"/>
</dbReference>
<organism evidence="3 4">
    <name type="scientific">Podospora aff. communis PSN243</name>
    <dbReference type="NCBI Taxonomy" id="3040156"/>
    <lineage>
        <taxon>Eukaryota</taxon>
        <taxon>Fungi</taxon>
        <taxon>Dikarya</taxon>
        <taxon>Ascomycota</taxon>
        <taxon>Pezizomycotina</taxon>
        <taxon>Sordariomycetes</taxon>
        <taxon>Sordariomycetidae</taxon>
        <taxon>Sordariales</taxon>
        <taxon>Podosporaceae</taxon>
        <taxon>Podospora</taxon>
    </lineage>
</organism>
<reference evidence="3" key="1">
    <citation type="journal article" date="2023" name="Mol. Phylogenet. Evol.">
        <title>Genome-scale phylogeny and comparative genomics of the fungal order Sordariales.</title>
        <authorList>
            <person name="Hensen N."/>
            <person name="Bonometti L."/>
            <person name="Westerberg I."/>
            <person name="Brannstrom I.O."/>
            <person name="Guillou S."/>
            <person name="Cros-Aarteil S."/>
            <person name="Calhoun S."/>
            <person name="Haridas S."/>
            <person name="Kuo A."/>
            <person name="Mondo S."/>
            <person name="Pangilinan J."/>
            <person name="Riley R."/>
            <person name="LaButti K."/>
            <person name="Andreopoulos B."/>
            <person name="Lipzen A."/>
            <person name="Chen C."/>
            <person name="Yan M."/>
            <person name="Daum C."/>
            <person name="Ng V."/>
            <person name="Clum A."/>
            <person name="Steindorff A."/>
            <person name="Ohm R.A."/>
            <person name="Martin F."/>
            <person name="Silar P."/>
            <person name="Natvig D.O."/>
            <person name="Lalanne C."/>
            <person name="Gautier V."/>
            <person name="Ament-Velasquez S.L."/>
            <person name="Kruys A."/>
            <person name="Hutchinson M.I."/>
            <person name="Powell A.J."/>
            <person name="Barry K."/>
            <person name="Miller A.N."/>
            <person name="Grigoriev I.V."/>
            <person name="Debuchy R."/>
            <person name="Gladieux P."/>
            <person name="Hiltunen Thoren M."/>
            <person name="Johannesson H."/>
        </authorList>
    </citation>
    <scope>NUCLEOTIDE SEQUENCE</scope>
    <source>
        <strain evidence="3">PSN243</strain>
    </source>
</reference>
<feature type="region of interest" description="Disordered" evidence="1">
    <location>
        <begin position="1"/>
        <end position="20"/>
    </location>
</feature>
<feature type="compositionally biased region" description="Polar residues" evidence="1">
    <location>
        <begin position="96"/>
        <end position="106"/>
    </location>
</feature>
<proteinExistence type="predicted"/>
<accession>A0AAV9H2H6</accession>
<evidence type="ECO:0000259" key="2">
    <source>
        <dbReference type="Pfam" id="PF06985"/>
    </source>
</evidence>
<dbReference type="InterPro" id="IPR052895">
    <property type="entry name" value="HetReg/Transcr_Mod"/>
</dbReference>
<protein>
    <submittedName>
        <fullName evidence="3">Heterokaryon incompatibility protein-domain-containing protein</fullName>
    </submittedName>
</protein>
<sequence length="974" mass="108093">MATHTSSLAPDEPPVRTVDFSQNPAVMQVTTLLRRMWHIDSGAIPNPGGNVERLFREVMLNLGTWMQEASLQERWDDEVWKSRTTYALLDPPEGPETNTSDQDDSQGSLFTPFRHSIYAVYNHVFWDTYETLKGETNEAGITIGEFKPPNTTMMVLRTAKDEPGDVDHVFPTDCFVYPVWIASDISLSFSVDGMEKSVVVGADDKACTSALWFRAGTYAKIKVSPVLGADSAHRSRVVALLAFGQCEPRLVGPPISLEERTIGPLGMGPSGQRFGADEGDRTAPECWPEADHLARAIFLKAGDDVERCTFDAAHGSVEDHEWSEDAHKADTGSSSLYSPLPENRSIRLLIIEPAGSEEDELQTGLMVVSLDDQPGFEALSYTWGDPSDKTQLRCNEAEVSIPRNLQDALKRLRRQSAPRRVWADSVCINQQDIPERGQQVSMMRDIYRAADKVLVWLGKDADGHAKRAFAAACNIVRRWRPNGDRLAYASYANLLEPLTEEGLAPFREEIDDEAWRSLCVLFESKYFSRFWIIQEIALGGSALVHWGEHCISWGLLGICATWMMTSGWAFKPDASIKDAYNAFLIYLLPLASRSGISPFSKLDLSVVLGATMGRFESTDARDRIFALLGMPFAGNDPETRRTLLSPDYSQDVRSVYTEAARRILEQDQHLRCLSAVQHGPDAHDDTDPSSLNYYPSWVPRWDQPPHAEPLGLRDEQGYYANGGELFCPSPSTFQAANNSLTLTGLFCGQATETSEELCKNDNMDLFETLPNASHRQAAVTLFAHLNDEANQFRASWSATLEKFTLFGCADPEYQASVVSGKKALGAAVTAQPGKYGMRASVEMLDGERARTDHLGEFLLYWRERDGDGVEMVGLGPAAMREGDVVVVLFGGVVPFVLRPCEDADGARFWRLVGECFVPGLMQGEAVERAGLLVDGMFTRDNRGVLSLTPPSSEESDQRTERKIGQHGVFEFEIR</sequence>
<dbReference type="Proteomes" id="UP001321760">
    <property type="component" value="Unassembled WGS sequence"/>
</dbReference>
<gene>
    <name evidence="3" type="ORF">QBC34DRAFT_340632</name>
</gene>
<evidence type="ECO:0000256" key="1">
    <source>
        <dbReference type="SAM" id="MobiDB-lite"/>
    </source>
</evidence>
<dbReference type="Pfam" id="PF26639">
    <property type="entry name" value="Het-6_barrel"/>
    <property type="match status" value="1"/>
</dbReference>
<keyword evidence="4" id="KW-1185">Reference proteome</keyword>
<dbReference type="Pfam" id="PF06985">
    <property type="entry name" value="HET"/>
    <property type="match status" value="1"/>
</dbReference>
<feature type="region of interest" description="Disordered" evidence="1">
    <location>
        <begin position="87"/>
        <end position="106"/>
    </location>
</feature>
<dbReference type="PANTHER" id="PTHR24148">
    <property type="entry name" value="ANKYRIN REPEAT DOMAIN-CONTAINING PROTEIN 39 HOMOLOG-RELATED"/>
    <property type="match status" value="1"/>
</dbReference>
<comment type="caution">
    <text evidence="3">The sequence shown here is derived from an EMBL/GenBank/DDBJ whole genome shotgun (WGS) entry which is preliminary data.</text>
</comment>